<organism evidence="5 6">
    <name type="scientific">Actinoallomurus vinaceus</name>
    <dbReference type="NCBI Taxonomy" id="1080074"/>
    <lineage>
        <taxon>Bacteria</taxon>
        <taxon>Bacillati</taxon>
        <taxon>Actinomycetota</taxon>
        <taxon>Actinomycetes</taxon>
        <taxon>Streptosporangiales</taxon>
        <taxon>Thermomonosporaceae</taxon>
        <taxon>Actinoallomurus</taxon>
    </lineage>
</organism>
<comment type="caution">
    <text evidence="5">The sequence shown here is derived from an EMBL/GenBank/DDBJ whole genome shotgun (WGS) entry which is preliminary data.</text>
</comment>
<gene>
    <name evidence="5" type="ORF">GCM10023196_000390</name>
</gene>
<dbReference type="InterPro" id="IPR036278">
    <property type="entry name" value="Sialidase_sf"/>
</dbReference>
<dbReference type="EMBL" id="BAABHK010000001">
    <property type="protein sequence ID" value="GAA4619633.1"/>
    <property type="molecule type" value="Genomic_DNA"/>
</dbReference>
<evidence type="ECO:0000256" key="1">
    <source>
        <dbReference type="ARBA" id="ARBA00000427"/>
    </source>
</evidence>
<feature type="domain" description="Sialidase" evidence="4">
    <location>
        <begin position="89"/>
        <end position="393"/>
    </location>
</feature>
<keyword evidence="6" id="KW-1185">Reference proteome</keyword>
<evidence type="ECO:0000313" key="6">
    <source>
        <dbReference type="Proteomes" id="UP001501442"/>
    </source>
</evidence>
<dbReference type="EC" id="3.2.1.18" evidence="3"/>
<dbReference type="PANTHER" id="PTHR10628">
    <property type="entry name" value="SIALIDASE"/>
    <property type="match status" value="1"/>
</dbReference>
<evidence type="ECO:0000256" key="2">
    <source>
        <dbReference type="ARBA" id="ARBA00009348"/>
    </source>
</evidence>
<accession>A0ABP8U0E2</accession>
<comment type="similarity">
    <text evidence="2">Belongs to the glycosyl hydrolase 33 family.</text>
</comment>
<evidence type="ECO:0000256" key="3">
    <source>
        <dbReference type="ARBA" id="ARBA00012733"/>
    </source>
</evidence>
<sequence length="437" mass="47255">MRMRAVTRDRARVAMVAAAGVVTAGVAVAIGGTGSSQAAAVRSAVVAGSAAAQRHSERVLFDGGREAVGGVKYHSFRIPAVVRTKKNTVLAFAEGRVKGSADYGDIDLVYKRSTNSGASWSSLRRVVGSGAGTWGNPTPVADLRTGRIWLFMSWNSAHYSETGGHGTTRITQWGQRKVYLSSSRDDGLTWSKPVDMTAKLKPKKLANGKTWAWDAVGPGTGIQTTVSHPGRLIAPAQFRNIYSDDSGRTWKVRRIVHRSTKAYEEQTGESTIAELADGTLYRNDRPLKKYWATTKRRRVARGTIEGGFTAFAPDKALLEPTNGCGASTLRYNVGKPSRLVFLNSASTKTRTRMTVRISYNAGRTWPIARAFGDAPLPGQSSSYQEGGYSSMATLANHRIGALVEVNENVNSASSHRSIAFRTVDLSWILNGKREPSS</sequence>
<dbReference type="Gene3D" id="2.120.10.10">
    <property type="match status" value="1"/>
</dbReference>
<name>A0ABP8U0E2_9ACTN</name>
<dbReference type="Pfam" id="PF13088">
    <property type="entry name" value="BNR_2"/>
    <property type="match status" value="1"/>
</dbReference>
<dbReference type="InterPro" id="IPR026856">
    <property type="entry name" value="Sialidase_fam"/>
</dbReference>
<dbReference type="CDD" id="cd15482">
    <property type="entry name" value="Sialidase_non-viral"/>
    <property type="match status" value="1"/>
</dbReference>
<evidence type="ECO:0000259" key="4">
    <source>
        <dbReference type="Pfam" id="PF13088"/>
    </source>
</evidence>
<evidence type="ECO:0000313" key="5">
    <source>
        <dbReference type="EMBL" id="GAA4619633.1"/>
    </source>
</evidence>
<dbReference type="InterPro" id="IPR011040">
    <property type="entry name" value="Sialidase"/>
</dbReference>
<dbReference type="SUPFAM" id="SSF50939">
    <property type="entry name" value="Sialidases"/>
    <property type="match status" value="1"/>
</dbReference>
<protein>
    <recommendedName>
        <fullName evidence="3">exo-alpha-sialidase</fullName>
        <ecNumber evidence="3">3.2.1.18</ecNumber>
    </recommendedName>
</protein>
<comment type="catalytic activity">
    <reaction evidence="1">
        <text>Hydrolysis of alpha-(2-&gt;3)-, alpha-(2-&gt;6)-, alpha-(2-&gt;8)- glycosidic linkages of terminal sialic acid residues in oligosaccharides, glycoproteins, glycolipids, colominic acid and synthetic substrates.</text>
        <dbReference type="EC" id="3.2.1.18"/>
    </reaction>
</comment>
<dbReference type="Proteomes" id="UP001501442">
    <property type="component" value="Unassembled WGS sequence"/>
</dbReference>
<dbReference type="PANTHER" id="PTHR10628:SF30">
    <property type="entry name" value="EXO-ALPHA-SIALIDASE"/>
    <property type="match status" value="1"/>
</dbReference>
<reference evidence="6" key="1">
    <citation type="journal article" date="2019" name="Int. J. Syst. Evol. Microbiol.">
        <title>The Global Catalogue of Microorganisms (GCM) 10K type strain sequencing project: providing services to taxonomists for standard genome sequencing and annotation.</title>
        <authorList>
            <consortium name="The Broad Institute Genomics Platform"/>
            <consortium name="The Broad Institute Genome Sequencing Center for Infectious Disease"/>
            <person name="Wu L."/>
            <person name="Ma J."/>
        </authorList>
    </citation>
    <scope>NUCLEOTIDE SEQUENCE [LARGE SCALE GENOMIC DNA]</scope>
    <source>
        <strain evidence="6">JCM 17939</strain>
    </source>
</reference>
<proteinExistence type="inferred from homology"/>